<evidence type="ECO:0000313" key="2">
    <source>
        <dbReference type="EMBL" id="EUC32906.1"/>
    </source>
</evidence>
<sequence length="468" mass="53396">MARKKSKAQKTFERERAEVSHIILDRGETLPGSIISAQIMFQNIANVLLLNKEETEENSYANPRAFTDDDDWMVDDDDNDDAINAIQSTFEETNTSQDTEETEMQQSSVDNSAKKKRYYPRLLGFKRKGNARKNAAKLQAMNALPGHESEIFEETGVHLKDEDQILGEEEKKATVENMPPKYRMDSDPRLGELEVDTTSHIQEGERHDRFVETARKIVSFLKSSASTYRNLPREAKKTTWKPMVSGLLTLMCRASEDFLLENLLSGIDNSVRFTLGNLDFTLDDLVNLPRWSVTKNLEKGVYVDILHIKEELEQIRQLYVGSATGKFGIAQRWYQYLQRRVKHEYGRHSKAILKPNLTVCLRGLAQYDDTRYPWLVCFAETFFMVYLGTVTDPGWRPTTGDIREAFINDELYELVGACRRAAGLPAPLSVGLNSTWSLCQGYRGGLNINSACFNCERKKVWGQSQPVC</sequence>
<reference evidence="2 3" key="1">
    <citation type="journal article" date="2013" name="PLoS Genet.">
        <title>Comparative genome structure, secondary metabolite, and effector coding capacity across Cochliobolus pathogens.</title>
        <authorList>
            <person name="Condon B.J."/>
            <person name="Leng Y."/>
            <person name="Wu D."/>
            <person name="Bushley K.E."/>
            <person name="Ohm R.A."/>
            <person name="Otillar R."/>
            <person name="Martin J."/>
            <person name="Schackwitz W."/>
            <person name="Grimwood J."/>
            <person name="MohdZainudin N."/>
            <person name="Xue C."/>
            <person name="Wang R."/>
            <person name="Manning V.A."/>
            <person name="Dhillon B."/>
            <person name="Tu Z.J."/>
            <person name="Steffenson B.J."/>
            <person name="Salamov A."/>
            <person name="Sun H."/>
            <person name="Lowry S."/>
            <person name="LaButti K."/>
            <person name="Han J."/>
            <person name="Copeland A."/>
            <person name="Lindquist E."/>
            <person name="Barry K."/>
            <person name="Schmutz J."/>
            <person name="Baker S.E."/>
            <person name="Ciuffetti L.M."/>
            <person name="Grigoriev I.V."/>
            <person name="Zhong S."/>
            <person name="Turgeon B.G."/>
        </authorList>
    </citation>
    <scope>NUCLEOTIDE SEQUENCE [LARGE SCALE GENOMIC DNA]</scope>
    <source>
        <strain evidence="2 3">26-R-13</strain>
    </source>
</reference>
<accession>W6YN93</accession>
<evidence type="ECO:0000256" key="1">
    <source>
        <dbReference type="SAM" id="MobiDB-lite"/>
    </source>
</evidence>
<dbReference type="Proteomes" id="UP000053841">
    <property type="component" value="Unassembled WGS sequence"/>
</dbReference>
<dbReference type="eggNOG" id="ENOG502SZEF">
    <property type="taxonomic scope" value="Eukaryota"/>
</dbReference>
<feature type="region of interest" description="Disordered" evidence="1">
    <location>
        <begin position="90"/>
        <end position="112"/>
    </location>
</feature>
<evidence type="ECO:0000313" key="3">
    <source>
        <dbReference type="Proteomes" id="UP000053841"/>
    </source>
</evidence>
<proteinExistence type="predicted"/>
<dbReference type="HOGENOM" id="CLU_035930_0_0_1"/>
<name>W6YN93_COCC2</name>
<organism evidence="2 3">
    <name type="scientific">Cochliobolus carbonum (strain 26-R-13)</name>
    <name type="common">Maize leaf spot fungus</name>
    <name type="synonym">Bipolaris zeicola</name>
    <dbReference type="NCBI Taxonomy" id="930089"/>
    <lineage>
        <taxon>Eukaryota</taxon>
        <taxon>Fungi</taxon>
        <taxon>Dikarya</taxon>
        <taxon>Ascomycota</taxon>
        <taxon>Pezizomycotina</taxon>
        <taxon>Dothideomycetes</taxon>
        <taxon>Pleosporomycetidae</taxon>
        <taxon>Pleosporales</taxon>
        <taxon>Pleosporineae</taxon>
        <taxon>Pleosporaceae</taxon>
        <taxon>Bipolaris</taxon>
    </lineage>
</organism>
<keyword evidence="3" id="KW-1185">Reference proteome</keyword>
<gene>
    <name evidence="2" type="ORF">COCCADRAFT_37255</name>
</gene>
<protein>
    <submittedName>
        <fullName evidence="2">Uncharacterized protein</fullName>
    </submittedName>
</protein>
<dbReference type="KEGG" id="bze:COCCADRAFT_37255"/>
<dbReference type="AlphaFoldDB" id="W6YN93"/>
<dbReference type="EMBL" id="KI964622">
    <property type="protein sequence ID" value="EUC32906.1"/>
    <property type="molecule type" value="Genomic_DNA"/>
</dbReference>
<dbReference type="RefSeq" id="XP_007712830.1">
    <property type="nucleotide sequence ID" value="XM_007714640.1"/>
</dbReference>
<dbReference type="OrthoDB" id="3693224at2759"/>
<dbReference type="GeneID" id="19148480"/>